<reference evidence="1" key="1">
    <citation type="journal article" date="2020" name="Ecol. Evol.">
        <title>Genome structure and content of the rice root-knot nematode (Meloidogyne graminicola).</title>
        <authorList>
            <person name="Phan N.T."/>
            <person name="Danchin E.G.J."/>
            <person name="Klopp C."/>
            <person name="Perfus-Barbeoch L."/>
            <person name="Kozlowski D.K."/>
            <person name="Koutsovoulos G.D."/>
            <person name="Lopez-Roques C."/>
            <person name="Bouchez O."/>
            <person name="Zahm M."/>
            <person name="Besnard G."/>
            <person name="Bellafiore S."/>
        </authorList>
    </citation>
    <scope>NUCLEOTIDE SEQUENCE</scope>
    <source>
        <strain evidence="1">VN-18</strain>
    </source>
</reference>
<dbReference type="AlphaFoldDB" id="A0A8S9ZD80"/>
<keyword evidence="2" id="KW-1185">Reference proteome</keyword>
<dbReference type="EMBL" id="JABEBT010000147">
    <property type="protein sequence ID" value="KAF7629181.1"/>
    <property type="molecule type" value="Genomic_DNA"/>
</dbReference>
<organism evidence="1 2">
    <name type="scientific">Meloidogyne graminicola</name>
    <dbReference type="NCBI Taxonomy" id="189291"/>
    <lineage>
        <taxon>Eukaryota</taxon>
        <taxon>Metazoa</taxon>
        <taxon>Ecdysozoa</taxon>
        <taxon>Nematoda</taxon>
        <taxon>Chromadorea</taxon>
        <taxon>Rhabditida</taxon>
        <taxon>Tylenchina</taxon>
        <taxon>Tylenchomorpha</taxon>
        <taxon>Tylenchoidea</taxon>
        <taxon>Meloidogynidae</taxon>
        <taxon>Meloidogyninae</taxon>
        <taxon>Meloidogyne</taxon>
    </lineage>
</organism>
<dbReference type="Proteomes" id="UP000605970">
    <property type="component" value="Unassembled WGS sequence"/>
</dbReference>
<accession>A0A8S9ZD80</accession>
<feature type="non-terminal residue" evidence="1">
    <location>
        <position position="69"/>
    </location>
</feature>
<dbReference type="OrthoDB" id="5899474at2759"/>
<evidence type="ECO:0000313" key="1">
    <source>
        <dbReference type="EMBL" id="KAF7629181.1"/>
    </source>
</evidence>
<name>A0A8S9ZD80_9BILA</name>
<evidence type="ECO:0000313" key="2">
    <source>
        <dbReference type="Proteomes" id="UP000605970"/>
    </source>
</evidence>
<gene>
    <name evidence="1" type="ORF">Mgra_00009290</name>
</gene>
<sequence length="69" mass="8019">MNLPIFNELPFNFEQKMNAENALKLIIKENSLLNNYVQISINYVFSIISDWIINDNKCKNIEVLLTGSK</sequence>
<proteinExistence type="predicted"/>
<comment type="caution">
    <text evidence="1">The sequence shown here is derived from an EMBL/GenBank/DDBJ whole genome shotgun (WGS) entry which is preliminary data.</text>
</comment>
<protein>
    <submittedName>
        <fullName evidence="1">PAP_central domain-containing protein</fullName>
    </submittedName>
</protein>